<organism evidence="8 9">
    <name type="scientific">Sphingobacterium olei</name>
    <dbReference type="NCBI Taxonomy" id="2571155"/>
    <lineage>
        <taxon>Bacteria</taxon>
        <taxon>Pseudomonadati</taxon>
        <taxon>Bacteroidota</taxon>
        <taxon>Sphingobacteriia</taxon>
        <taxon>Sphingobacteriales</taxon>
        <taxon>Sphingobacteriaceae</taxon>
        <taxon>Sphingobacterium</taxon>
    </lineage>
</organism>
<comment type="subcellular location">
    <subcellularLocation>
        <location evidence="7">Cytoplasm</location>
    </subcellularLocation>
</comment>
<keyword evidence="7" id="KW-0460">Magnesium</keyword>
<dbReference type="RefSeq" id="WP_136903270.1">
    <property type="nucleotide sequence ID" value="NZ_SUME01000011.1"/>
</dbReference>
<dbReference type="GO" id="GO:0000287">
    <property type="term" value="F:magnesium ion binding"/>
    <property type="evidence" value="ECO:0007669"/>
    <property type="project" value="UniProtKB-UniRule"/>
</dbReference>
<dbReference type="EC" id="2.7.1.71" evidence="7"/>
<comment type="catalytic activity">
    <reaction evidence="7">
        <text>shikimate + ATP = 3-phosphoshikimate + ADP + H(+)</text>
        <dbReference type="Rhea" id="RHEA:13121"/>
        <dbReference type="ChEBI" id="CHEBI:15378"/>
        <dbReference type="ChEBI" id="CHEBI:30616"/>
        <dbReference type="ChEBI" id="CHEBI:36208"/>
        <dbReference type="ChEBI" id="CHEBI:145989"/>
        <dbReference type="ChEBI" id="CHEBI:456216"/>
        <dbReference type="EC" id="2.7.1.71"/>
    </reaction>
</comment>
<sequence length="176" mass="20473">MGKPIFLIGFMGSGKTTWGKKIAQVLQIPFIDLDHEIVAHIEMSIPEYFSLHGEQQFRVLESEFLKKQLDKHAVISTGGGTPCFYDNMEWIKNNGLSLYLYHTPKSLYARLSQSDVNKRPVLKGLSGESLFSFIENKLDERKRYYEQAHIKFEQIHTPLEEIIELIRKYQGENTQY</sequence>
<dbReference type="GO" id="GO:0005829">
    <property type="term" value="C:cytosol"/>
    <property type="evidence" value="ECO:0007669"/>
    <property type="project" value="TreeGrafter"/>
</dbReference>
<dbReference type="GO" id="GO:0005524">
    <property type="term" value="F:ATP binding"/>
    <property type="evidence" value="ECO:0007669"/>
    <property type="project" value="UniProtKB-UniRule"/>
</dbReference>
<dbReference type="GO" id="GO:0009073">
    <property type="term" value="P:aromatic amino acid family biosynthetic process"/>
    <property type="evidence" value="ECO:0007669"/>
    <property type="project" value="UniProtKB-KW"/>
</dbReference>
<gene>
    <name evidence="7" type="primary">aroK</name>
    <name evidence="8" type="ORF">FAZ15_20665</name>
</gene>
<dbReference type="InterPro" id="IPR027417">
    <property type="entry name" value="P-loop_NTPase"/>
</dbReference>
<keyword evidence="9" id="KW-1185">Reference proteome</keyword>
<dbReference type="SUPFAM" id="SSF52540">
    <property type="entry name" value="P-loop containing nucleoside triphosphate hydrolases"/>
    <property type="match status" value="1"/>
</dbReference>
<feature type="binding site" evidence="7">
    <location>
        <position position="16"/>
    </location>
    <ligand>
        <name>Mg(2+)</name>
        <dbReference type="ChEBI" id="CHEBI:18420"/>
    </ligand>
</feature>
<evidence type="ECO:0000256" key="4">
    <source>
        <dbReference type="ARBA" id="ARBA00022777"/>
    </source>
</evidence>
<dbReference type="AlphaFoldDB" id="A0A4U0NC69"/>
<evidence type="ECO:0000256" key="3">
    <source>
        <dbReference type="ARBA" id="ARBA00022741"/>
    </source>
</evidence>
<name>A0A4U0NC69_9SPHI</name>
<feature type="binding site" evidence="7">
    <location>
        <position position="141"/>
    </location>
    <ligand>
        <name>substrate</name>
    </ligand>
</feature>
<reference evidence="8 9" key="1">
    <citation type="submission" date="2019-04" db="EMBL/GenBank/DDBJ databases">
        <title>Sphingobacterium olei sp. nov., isolated from oil-contaminated soil.</title>
        <authorList>
            <person name="Liu B."/>
        </authorList>
    </citation>
    <scope>NUCLEOTIDE SEQUENCE [LARGE SCALE GENOMIC DNA]</scope>
    <source>
        <strain evidence="8 9">HAL-9</strain>
    </source>
</reference>
<evidence type="ECO:0000256" key="6">
    <source>
        <dbReference type="ARBA" id="ARBA00023141"/>
    </source>
</evidence>
<feature type="binding site" evidence="7">
    <location>
        <position position="34"/>
    </location>
    <ligand>
        <name>substrate</name>
    </ligand>
</feature>
<dbReference type="InterPro" id="IPR031322">
    <property type="entry name" value="Shikimate/glucono_kinase"/>
</dbReference>
<dbReference type="PANTHER" id="PTHR21087:SF16">
    <property type="entry name" value="SHIKIMATE KINASE 1, CHLOROPLASTIC"/>
    <property type="match status" value="1"/>
</dbReference>
<protein>
    <recommendedName>
        <fullName evidence="7">Shikimate kinase</fullName>
        <shortName evidence="7">SK</shortName>
        <ecNumber evidence="7">2.7.1.71</ecNumber>
    </recommendedName>
</protein>
<feature type="binding site" evidence="7">
    <location>
        <position position="58"/>
    </location>
    <ligand>
        <name>substrate</name>
    </ligand>
</feature>
<accession>A0A4U0NC69</accession>
<dbReference type="PRINTS" id="PR01100">
    <property type="entry name" value="SHIKIMTKNASE"/>
</dbReference>
<dbReference type="PANTHER" id="PTHR21087">
    <property type="entry name" value="SHIKIMATE KINASE"/>
    <property type="match status" value="1"/>
</dbReference>
<dbReference type="InterPro" id="IPR000623">
    <property type="entry name" value="Shikimate_kinase/TSH1"/>
</dbReference>
<keyword evidence="6 7" id="KW-0057">Aromatic amino acid biosynthesis</keyword>
<feature type="binding site" evidence="7">
    <location>
        <position position="79"/>
    </location>
    <ligand>
        <name>substrate</name>
    </ligand>
</feature>
<comment type="subunit">
    <text evidence="7">Monomer.</text>
</comment>
<dbReference type="UniPathway" id="UPA00053">
    <property type="reaction ID" value="UER00088"/>
</dbReference>
<comment type="cofactor">
    <cofactor evidence="7">
        <name>Mg(2+)</name>
        <dbReference type="ChEBI" id="CHEBI:18420"/>
    </cofactor>
    <text evidence="7">Binds 1 Mg(2+) ion per subunit.</text>
</comment>
<evidence type="ECO:0000256" key="1">
    <source>
        <dbReference type="ARBA" id="ARBA00022605"/>
    </source>
</evidence>
<evidence type="ECO:0000313" key="9">
    <source>
        <dbReference type="Proteomes" id="UP000306808"/>
    </source>
</evidence>
<dbReference type="GO" id="GO:0008652">
    <property type="term" value="P:amino acid biosynthetic process"/>
    <property type="evidence" value="ECO:0007669"/>
    <property type="project" value="UniProtKB-KW"/>
</dbReference>
<keyword evidence="3 7" id="KW-0547">Nucleotide-binding</keyword>
<comment type="caution">
    <text evidence="8">The sequence shown here is derived from an EMBL/GenBank/DDBJ whole genome shotgun (WGS) entry which is preliminary data.</text>
</comment>
<feature type="binding site" evidence="7">
    <location>
        <position position="119"/>
    </location>
    <ligand>
        <name>ATP</name>
        <dbReference type="ChEBI" id="CHEBI:30616"/>
    </ligand>
</feature>
<comment type="pathway">
    <text evidence="7">Metabolic intermediate biosynthesis; chorismate biosynthesis; chorismate from D-erythrose 4-phosphate and phosphoenolpyruvate: step 5/7.</text>
</comment>
<keyword evidence="2 7" id="KW-0808">Transferase</keyword>
<evidence type="ECO:0000256" key="5">
    <source>
        <dbReference type="ARBA" id="ARBA00022840"/>
    </source>
</evidence>
<keyword evidence="1 7" id="KW-0028">Amino-acid biosynthesis</keyword>
<dbReference type="OrthoDB" id="9800332at2"/>
<keyword evidence="4 7" id="KW-0418">Kinase</keyword>
<dbReference type="CDD" id="cd00464">
    <property type="entry name" value="SK"/>
    <property type="match status" value="1"/>
</dbReference>
<dbReference type="HAMAP" id="MF_00109">
    <property type="entry name" value="Shikimate_kinase"/>
    <property type="match status" value="1"/>
</dbReference>
<evidence type="ECO:0000256" key="7">
    <source>
        <dbReference type="HAMAP-Rule" id="MF_00109"/>
    </source>
</evidence>
<keyword evidence="7" id="KW-0963">Cytoplasm</keyword>
<keyword evidence="5 7" id="KW-0067">ATP-binding</keyword>
<dbReference type="Gene3D" id="3.40.50.300">
    <property type="entry name" value="P-loop containing nucleotide triphosphate hydrolases"/>
    <property type="match status" value="1"/>
</dbReference>
<comment type="caution">
    <text evidence="7">Lacks conserved residue(s) required for the propagation of feature annotation.</text>
</comment>
<evidence type="ECO:0000313" key="8">
    <source>
        <dbReference type="EMBL" id="TJZ51529.1"/>
    </source>
</evidence>
<feature type="binding site" evidence="7">
    <location>
        <begin position="12"/>
        <end position="17"/>
    </location>
    <ligand>
        <name>ATP</name>
        <dbReference type="ChEBI" id="CHEBI:30616"/>
    </ligand>
</feature>
<proteinExistence type="inferred from homology"/>
<dbReference type="Proteomes" id="UP000306808">
    <property type="component" value="Unassembled WGS sequence"/>
</dbReference>
<dbReference type="GO" id="GO:0004765">
    <property type="term" value="F:shikimate kinase activity"/>
    <property type="evidence" value="ECO:0007669"/>
    <property type="project" value="UniProtKB-UniRule"/>
</dbReference>
<comment type="similarity">
    <text evidence="7">Belongs to the shikimate kinase family.</text>
</comment>
<dbReference type="Pfam" id="PF01202">
    <property type="entry name" value="SKI"/>
    <property type="match status" value="1"/>
</dbReference>
<evidence type="ECO:0000256" key="2">
    <source>
        <dbReference type="ARBA" id="ARBA00022679"/>
    </source>
</evidence>
<comment type="function">
    <text evidence="7">Catalyzes the specific phosphorylation of the 3-hydroxyl group of shikimic acid using ATP as a cosubstrate.</text>
</comment>
<dbReference type="GO" id="GO:0009423">
    <property type="term" value="P:chorismate biosynthetic process"/>
    <property type="evidence" value="ECO:0007669"/>
    <property type="project" value="UniProtKB-UniRule"/>
</dbReference>
<dbReference type="EMBL" id="SUME01000011">
    <property type="protein sequence ID" value="TJZ51529.1"/>
    <property type="molecule type" value="Genomic_DNA"/>
</dbReference>
<keyword evidence="7" id="KW-0479">Metal-binding</keyword>